<gene>
    <name evidence="2" type="primary">OJ1506_A04.9</name>
</gene>
<dbReference type="AlphaFoldDB" id="Q6K4E9"/>
<name>Q6K4E9_ORYSJ</name>
<feature type="compositionally biased region" description="Basic and acidic residues" evidence="1">
    <location>
        <begin position="128"/>
        <end position="150"/>
    </location>
</feature>
<evidence type="ECO:0000313" key="3">
    <source>
        <dbReference type="Proteomes" id="UP000000763"/>
    </source>
</evidence>
<reference evidence="3" key="1">
    <citation type="journal article" date="2005" name="Nature">
        <title>The map-based sequence of the rice genome.</title>
        <authorList>
            <consortium name="International rice genome sequencing project (IRGSP)"/>
            <person name="Matsumoto T."/>
            <person name="Wu J."/>
            <person name="Kanamori H."/>
            <person name="Katayose Y."/>
            <person name="Fujisawa M."/>
            <person name="Namiki N."/>
            <person name="Mizuno H."/>
            <person name="Yamamoto K."/>
            <person name="Antonio B.A."/>
            <person name="Baba T."/>
            <person name="Sakata K."/>
            <person name="Nagamura Y."/>
            <person name="Aoki H."/>
            <person name="Arikawa K."/>
            <person name="Arita K."/>
            <person name="Bito T."/>
            <person name="Chiden Y."/>
            <person name="Fujitsuka N."/>
            <person name="Fukunaka R."/>
            <person name="Hamada M."/>
            <person name="Harada C."/>
            <person name="Hayashi A."/>
            <person name="Hijishita S."/>
            <person name="Honda M."/>
            <person name="Hosokawa S."/>
            <person name="Ichikawa Y."/>
            <person name="Idonuma A."/>
            <person name="Iijima M."/>
            <person name="Ikeda M."/>
            <person name="Ikeno M."/>
            <person name="Ito K."/>
            <person name="Ito S."/>
            <person name="Ito T."/>
            <person name="Ito Y."/>
            <person name="Ito Y."/>
            <person name="Iwabuchi A."/>
            <person name="Kamiya K."/>
            <person name="Karasawa W."/>
            <person name="Kurita K."/>
            <person name="Katagiri S."/>
            <person name="Kikuta A."/>
            <person name="Kobayashi H."/>
            <person name="Kobayashi N."/>
            <person name="Machita K."/>
            <person name="Maehara T."/>
            <person name="Masukawa M."/>
            <person name="Mizubayashi T."/>
            <person name="Mukai Y."/>
            <person name="Nagasaki H."/>
            <person name="Nagata Y."/>
            <person name="Naito S."/>
            <person name="Nakashima M."/>
            <person name="Nakama Y."/>
            <person name="Nakamichi Y."/>
            <person name="Nakamura M."/>
            <person name="Meguro A."/>
            <person name="Negishi M."/>
            <person name="Ohta I."/>
            <person name="Ohta T."/>
            <person name="Okamoto M."/>
            <person name="Ono N."/>
            <person name="Saji S."/>
            <person name="Sakaguchi M."/>
            <person name="Sakai K."/>
            <person name="Shibata M."/>
            <person name="Shimokawa T."/>
            <person name="Song J."/>
            <person name="Takazaki Y."/>
            <person name="Terasawa K."/>
            <person name="Tsugane M."/>
            <person name="Tsuji K."/>
            <person name="Ueda S."/>
            <person name="Waki K."/>
            <person name="Yamagata H."/>
            <person name="Yamamoto M."/>
            <person name="Yamamoto S."/>
            <person name="Yamane H."/>
            <person name="Yoshiki S."/>
            <person name="Yoshihara R."/>
            <person name="Yukawa K."/>
            <person name="Zhong H."/>
            <person name="Yano M."/>
            <person name="Yuan Q."/>
            <person name="Ouyang S."/>
            <person name="Liu J."/>
            <person name="Jones K.M."/>
            <person name="Gansberger K."/>
            <person name="Moffat K."/>
            <person name="Hill J."/>
            <person name="Bera J."/>
            <person name="Fadrosh D."/>
            <person name="Jin S."/>
            <person name="Johri S."/>
            <person name="Kim M."/>
            <person name="Overton L."/>
            <person name="Reardon M."/>
            <person name="Tsitrin T."/>
            <person name="Vuong H."/>
            <person name="Weaver B."/>
            <person name="Ciecko A."/>
            <person name="Tallon L."/>
            <person name="Jackson J."/>
            <person name="Pai G."/>
            <person name="Aken S.V."/>
            <person name="Utterback T."/>
            <person name="Reidmuller S."/>
            <person name="Feldblyum T."/>
            <person name="Hsiao J."/>
            <person name="Zismann V."/>
            <person name="Iobst S."/>
            <person name="de Vazeille A.R."/>
            <person name="Buell C.R."/>
            <person name="Ying K."/>
            <person name="Li Y."/>
            <person name="Lu T."/>
            <person name="Huang Y."/>
            <person name="Zhao Q."/>
            <person name="Feng Q."/>
            <person name="Zhang L."/>
            <person name="Zhu J."/>
            <person name="Weng Q."/>
            <person name="Mu J."/>
            <person name="Lu Y."/>
            <person name="Fan D."/>
            <person name="Liu Y."/>
            <person name="Guan J."/>
            <person name="Zhang Y."/>
            <person name="Yu S."/>
            <person name="Liu X."/>
            <person name="Zhang Y."/>
            <person name="Hong G."/>
            <person name="Han B."/>
            <person name="Choisne N."/>
            <person name="Demange N."/>
            <person name="Orjeda G."/>
            <person name="Samain S."/>
            <person name="Cattolico L."/>
            <person name="Pelletier E."/>
            <person name="Couloux A."/>
            <person name="Segurens B."/>
            <person name="Wincker P."/>
            <person name="D'Hont A."/>
            <person name="Scarpelli C."/>
            <person name="Weissenbach J."/>
            <person name="Salanoubat M."/>
            <person name="Quetier F."/>
            <person name="Yu Y."/>
            <person name="Kim H.R."/>
            <person name="Rambo T."/>
            <person name="Currie J."/>
            <person name="Collura K."/>
            <person name="Luo M."/>
            <person name="Yang T."/>
            <person name="Ammiraju J.S.S."/>
            <person name="Engler F."/>
            <person name="Soderlund C."/>
            <person name="Wing R.A."/>
            <person name="Palmer L.E."/>
            <person name="de la Bastide M."/>
            <person name="Spiegel L."/>
            <person name="Nascimento L."/>
            <person name="Zutavern T."/>
            <person name="O'Shaughnessy A."/>
            <person name="Dike S."/>
            <person name="Dedhia N."/>
            <person name="Preston R."/>
            <person name="Balija V."/>
            <person name="McCombie W.R."/>
            <person name="Chow T."/>
            <person name="Chen H."/>
            <person name="Chung M."/>
            <person name="Chen C."/>
            <person name="Shaw J."/>
            <person name="Wu H."/>
            <person name="Hsiao K."/>
            <person name="Chao Y."/>
            <person name="Chu M."/>
            <person name="Cheng C."/>
            <person name="Hour A."/>
            <person name="Lee P."/>
            <person name="Lin S."/>
            <person name="Lin Y."/>
            <person name="Liou J."/>
            <person name="Liu S."/>
            <person name="Hsing Y."/>
            <person name="Raghuvanshi S."/>
            <person name="Mohanty A."/>
            <person name="Bharti A.K."/>
            <person name="Gaur A."/>
            <person name="Gupta V."/>
            <person name="Kumar D."/>
            <person name="Ravi V."/>
            <person name="Vij S."/>
            <person name="Kapur A."/>
            <person name="Khurana P."/>
            <person name="Khurana P."/>
            <person name="Khurana J.P."/>
            <person name="Tyagi A.K."/>
            <person name="Gaikwad K."/>
            <person name="Singh A."/>
            <person name="Dalal V."/>
            <person name="Srivastava S."/>
            <person name="Dixit A."/>
            <person name="Pal A.K."/>
            <person name="Ghazi I.A."/>
            <person name="Yadav M."/>
            <person name="Pandit A."/>
            <person name="Bhargava A."/>
            <person name="Sureshbabu K."/>
            <person name="Batra K."/>
            <person name="Sharma T.R."/>
            <person name="Mohapatra T."/>
            <person name="Singh N.K."/>
            <person name="Messing J."/>
            <person name="Nelson A.B."/>
            <person name="Fuks G."/>
            <person name="Kavchok S."/>
            <person name="Keizer G."/>
            <person name="Linton E."/>
            <person name="Llaca V."/>
            <person name="Song R."/>
            <person name="Tanyolac B."/>
            <person name="Young S."/>
            <person name="Ho-Il K."/>
            <person name="Hahn J.H."/>
            <person name="Sangsakoo G."/>
            <person name="Vanavichit A."/>
            <person name="de Mattos Luiz.A.T."/>
            <person name="Zimmer P.D."/>
            <person name="Malone G."/>
            <person name="Dellagostin O."/>
            <person name="de Oliveira A.C."/>
            <person name="Bevan M."/>
            <person name="Bancroft I."/>
            <person name="Minx P."/>
            <person name="Cordum H."/>
            <person name="Wilson R."/>
            <person name="Cheng Z."/>
            <person name="Jin W."/>
            <person name="Jiang J."/>
            <person name="Leong S.A."/>
            <person name="Iwama H."/>
            <person name="Gojobori T."/>
            <person name="Itoh T."/>
            <person name="Niimura Y."/>
            <person name="Fujii Y."/>
            <person name="Habara T."/>
            <person name="Sakai H."/>
            <person name="Sato Y."/>
            <person name="Wilson G."/>
            <person name="Kumar K."/>
            <person name="McCouch S."/>
            <person name="Juretic N."/>
            <person name="Hoen D."/>
            <person name="Wright S."/>
            <person name="Bruskiewich R."/>
            <person name="Bureau T."/>
            <person name="Miyao A."/>
            <person name="Hirochika H."/>
            <person name="Nishikawa T."/>
            <person name="Kadowaki K."/>
            <person name="Sugiura M."/>
            <person name="Burr B."/>
            <person name="Sasaki T."/>
        </authorList>
    </citation>
    <scope>NUCLEOTIDE SEQUENCE [LARGE SCALE GENOMIC DNA]</scope>
    <source>
        <strain evidence="3">cv. Nipponbare</strain>
    </source>
</reference>
<sequence length="157" mass="17371">MSVWRREGGGTHVKTRFVWLVLAPRTSTKFVREKACHTQSRREREEARRRSHFHAEEARRRGRGVGAPLPPPLSVALCLRPAVIHSAAAVRSAAPLDAVFVFCHATQRCRGRSTPPPSSAVPSSTEDGEMRGEREDRTRGDEEEVNEKAPSRPAAAA</sequence>
<feature type="region of interest" description="Disordered" evidence="1">
    <location>
        <begin position="35"/>
        <end position="68"/>
    </location>
</feature>
<protein>
    <submittedName>
        <fullName evidence="2">Uncharacterized protein</fullName>
    </submittedName>
</protein>
<accession>Q6K4E9</accession>
<dbReference type="Proteomes" id="UP000000763">
    <property type="component" value="Chromosome 9"/>
</dbReference>
<feature type="compositionally biased region" description="Basic and acidic residues" evidence="1">
    <location>
        <begin position="35"/>
        <end position="59"/>
    </location>
</feature>
<reference evidence="3" key="2">
    <citation type="journal article" date="2008" name="Nucleic Acids Res.">
        <title>The rice annotation project database (RAP-DB): 2008 update.</title>
        <authorList>
            <consortium name="The rice annotation project (RAP)"/>
        </authorList>
    </citation>
    <scope>GENOME REANNOTATION</scope>
    <source>
        <strain evidence="3">cv. Nipponbare</strain>
    </source>
</reference>
<organism evidence="2 3">
    <name type="scientific">Oryza sativa subsp. japonica</name>
    <name type="common">Rice</name>
    <dbReference type="NCBI Taxonomy" id="39947"/>
    <lineage>
        <taxon>Eukaryota</taxon>
        <taxon>Viridiplantae</taxon>
        <taxon>Streptophyta</taxon>
        <taxon>Embryophyta</taxon>
        <taxon>Tracheophyta</taxon>
        <taxon>Spermatophyta</taxon>
        <taxon>Magnoliopsida</taxon>
        <taxon>Liliopsida</taxon>
        <taxon>Poales</taxon>
        <taxon>Poaceae</taxon>
        <taxon>BOP clade</taxon>
        <taxon>Oryzoideae</taxon>
        <taxon>Oryzeae</taxon>
        <taxon>Oryzinae</taxon>
        <taxon>Oryza</taxon>
        <taxon>Oryza sativa</taxon>
    </lineage>
</organism>
<evidence type="ECO:0000256" key="1">
    <source>
        <dbReference type="SAM" id="MobiDB-lite"/>
    </source>
</evidence>
<dbReference type="EMBL" id="AP005572">
    <property type="protein sequence ID" value="BAD23404.1"/>
    <property type="molecule type" value="Genomic_DNA"/>
</dbReference>
<feature type="region of interest" description="Disordered" evidence="1">
    <location>
        <begin position="109"/>
        <end position="157"/>
    </location>
</feature>
<evidence type="ECO:0000313" key="2">
    <source>
        <dbReference type="EMBL" id="BAD23404.1"/>
    </source>
</evidence>
<proteinExistence type="predicted"/>